<proteinExistence type="predicted"/>
<reference evidence="1 2" key="1">
    <citation type="submission" date="2020-08" db="EMBL/GenBank/DDBJ databases">
        <title>Genomic Encyclopedia of Type Strains, Phase IV (KMG-IV): sequencing the most valuable type-strain genomes for metagenomic binning, comparative biology and taxonomic classification.</title>
        <authorList>
            <person name="Goeker M."/>
        </authorList>
    </citation>
    <scope>NUCLEOTIDE SEQUENCE [LARGE SCALE GENOMIC DNA]</scope>
    <source>
        <strain evidence="1 2">DSM 105074</strain>
    </source>
</reference>
<protein>
    <submittedName>
        <fullName evidence="1">Uncharacterized protein</fullName>
    </submittedName>
</protein>
<evidence type="ECO:0000313" key="1">
    <source>
        <dbReference type="EMBL" id="MBB5286048.1"/>
    </source>
</evidence>
<comment type="caution">
    <text evidence="1">The sequence shown here is derived from an EMBL/GenBank/DDBJ whole genome shotgun (WGS) entry which is preliminary data.</text>
</comment>
<dbReference type="EMBL" id="JACHGF010000008">
    <property type="protein sequence ID" value="MBB5286048.1"/>
    <property type="molecule type" value="Genomic_DNA"/>
</dbReference>
<organism evidence="1 2">
    <name type="scientific">Rhabdobacter roseus</name>
    <dbReference type="NCBI Taxonomy" id="1655419"/>
    <lineage>
        <taxon>Bacteria</taxon>
        <taxon>Pseudomonadati</taxon>
        <taxon>Bacteroidota</taxon>
        <taxon>Cytophagia</taxon>
        <taxon>Cytophagales</taxon>
        <taxon>Cytophagaceae</taxon>
        <taxon>Rhabdobacter</taxon>
    </lineage>
</organism>
<dbReference type="Proteomes" id="UP000557307">
    <property type="component" value="Unassembled WGS sequence"/>
</dbReference>
<accession>A0A840U0Z4</accession>
<sequence>MKSTLPPKKSAPDPASIHHRLNVKAFAQNKQMPAILRNEILEALSYYPELKETEIDFVLSENIKRSVMLAQPKLSTLLRGAGQRGYVIKISRYFKVPGERTKIETLPADILVGWLGHELGHIMDYLHRSTWGLARFGVGYLVSRKYFRKAERVADTYAIQHGLGNKIVATKNYILDHAQLPARYKAKIRRLYLSPEEIMELIDAAD</sequence>
<evidence type="ECO:0000313" key="2">
    <source>
        <dbReference type="Proteomes" id="UP000557307"/>
    </source>
</evidence>
<dbReference type="RefSeq" id="WP_246440553.1">
    <property type="nucleotide sequence ID" value="NZ_JACHGF010000008.1"/>
</dbReference>
<keyword evidence="2" id="KW-1185">Reference proteome</keyword>
<name>A0A840U0Z4_9BACT</name>
<gene>
    <name evidence="1" type="ORF">HNQ92_004208</name>
</gene>
<dbReference type="AlphaFoldDB" id="A0A840U0Z4"/>